<gene>
    <name evidence="1" type="ORF">RhiirA5_441207</name>
</gene>
<evidence type="ECO:0000313" key="1">
    <source>
        <dbReference type="EMBL" id="PKB93467.1"/>
    </source>
</evidence>
<name>A0A2N0NFV4_9GLOM</name>
<dbReference type="EMBL" id="LLXJ01007971">
    <property type="protein sequence ID" value="PKB93467.1"/>
    <property type="molecule type" value="Genomic_DNA"/>
</dbReference>
<comment type="caution">
    <text evidence="1">The sequence shown here is derived from an EMBL/GenBank/DDBJ whole genome shotgun (WGS) entry which is preliminary data.</text>
</comment>
<protein>
    <submittedName>
        <fullName evidence="1">Uncharacterized protein</fullName>
    </submittedName>
</protein>
<organism evidence="1 2">
    <name type="scientific">Rhizophagus irregularis</name>
    <dbReference type="NCBI Taxonomy" id="588596"/>
    <lineage>
        <taxon>Eukaryota</taxon>
        <taxon>Fungi</taxon>
        <taxon>Fungi incertae sedis</taxon>
        <taxon>Mucoromycota</taxon>
        <taxon>Glomeromycotina</taxon>
        <taxon>Glomeromycetes</taxon>
        <taxon>Glomerales</taxon>
        <taxon>Glomeraceae</taxon>
        <taxon>Rhizophagus</taxon>
    </lineage>
</organism>
<reference evidence="1 2" key="1">
    <citation type="submission" date="2016-04" db="EMBL/GenBank/DDBJ databases">
        <title>Genome analyses suggest a sexual origin of heterokaryosis in a supposedly ancient asexual fungus.</title>
        <authorList>
            <person name="Ropars J."/>
            <person name="Sedzielewska K."/>
            <person name="Noel J."/>
            <person name="Charron P."/>
            <person name="Farinelli L."/>
            <person name="Marton T."/>
            <person name="Kruger M."/>
            <person name="Pelin A."/>
            <person name="Brachmann A."/>
            <person name="Corradi N."/>
        </authorList>
    </citation>
    <scope>NUCLEOTIDE SEQUENCE [LARGE SCALE GENOMIC DNA]</scope>
    <source>
        <strain evidence="1 2">A5</strain>
    </source>
</reference>
<dbReference type="AlphaFoldDB" id="A0A2N0NFV4"/>
<proteinExistence type="predicted"/>
<reference evidence="1 2" key="2">
    <citation type="submission" date="2017-09" db="EMBL/GenBank/DDBJ databases">
        <title>Extensive intraspecific genome diversity in a model arbuscular mycorrhizal fungus.</title>
        <authorList>
            <person name="Chen E.C."/>
            <person name="Morin E."/>
            <person name="Beaudet D."/>
            <person name="Noel J."/>
            <person name="Ndikumana S."/>
            <person name="Charron P."/>
            <person name="St-Onge C."/>
            <person name="Giorgi J."/>
            <person name="Grigoriev I.V."/>
            <person name="Roux C."/>
            <person name="Martin F.M."/>
            <person name="Corradi N."/>
        </authorList>
    </citation>
    <scope>NUCLEOTIDE SEQUENCE [LARGE SCALE GENOMIC DNA]</scope>
    <source>
        <strain evidence="1 2">A5</strain>
    </source>
</reference>
<accession>A0A2N0NFV4</accession>
<dbReference type="Proteomes" id="UP000232722">
    <property type="component" value="Unassembled WGS sequence"/>
</dbReference>
<evidence type="ECO:0000313" key="2">
    <source>
        <dbReference type="Proteomes" id="UP000232722"/>
    </source>
</evidence>
<sequence length="49" mass="5402">MYPAYSCYSALIIVSNYCSCSGIILHAQQFNLSGLSKNQVIGIYLIKVN</sequence>